<dbReference type="InterPro" id="IPR001611">
    <property type="entry name" value="Leu-rich_rpt"/>
</dbReference>
<evidence type="ECO:0000256" key="3">
    <source>
        <dbReference type="SAM" id="MobiDB-lite"/>
    </source>
</evidence>
<dbReference type="AlphaFoldDB" id="A0A0B1PAP0"/>
<gene>
    <name evidence="4" type="ORF">EV44_g5321</name>
</gene>
<evidence type="ECO:0000256" key="1">
    <source>
        <dbReference type="ARBA" id="ARBA00022614"/>
    </source>
</evidence>
<organism evidence="4 5">
    <name type="scientific">Uncinula necator</name>
    <name type="common">Grape powdery mildew</name>
    <dbReference type="NCBI Taxonomy" id="52586"/>
    <lineage>
        <taxon>Eukaryota</taxon>
        <taxon>Fungi</taxon>
        <taxon>Dikarya</taxon>
        <taxon>Ascomycota</taxon>
        <taxon>Pezizomycotina</taxon>
        <taxon>Leotiomycetes</taxon>
        <taxon>Erysiphales</taxon>
        <taxon>Erysiphaceae</taxon>
        <taxon>Erysiphe</taxon>
    </lineage>
</organism>
<reference evidence="4 5" key="1">
    <citation type="journal article" date="2014" name="BMC Genomics">
        <title>Adaptive genomic structural variation in the grape powdery mildew pathogen, Erysiphe necator.</title>
        <authorList>
            <person name="Jones L."/>
            <person name="Riaz S."/>
            <person name="Morales-Cruz A."/>
            <person name="Amrine K.C."/>
            <person name="McGuire B."/>
            <person name="Gubler W.D."/>
            <person name="Walker M.A."/>
            <person name="Cantu D."/>
        </authorList>
    </citation>
    <scope>NUCLEOTIDE SEQUENCE [LARGE SCALE GENOMIC DNA]</scope>
    <source>
        <strain evidence="5">c</strain>
    </source>
</reference>
<keyword evidence="5" id="KW-1185">Reference proteome</keyword>
<dbReference type="InterPro" id="IPR032675">
    <property type="entry name" value="LRR_dom_sf"/>
</dbReference>
<proteinExistence type="predicted"/>
<dbReference type="Proteomes" id="UP000030854">
    <property type="component" value="Unassembled WGS sequence"/>
</dbReference>
<dbReference type="SUPFAM" id="SSF52058">
    <property type="entry name" value="L domain-like"/>
    <property type="match status" value="1"/>
</dbReference>
<keyword evidence="1" id="KW-0433">Leucine-rich repeat</keyword>
<protein>
    <submittedName>
        <fullName evidence="4">Putative glucose-repressible alcohol dehydrogenase transcriptional effector</fullName>
    </submittedName>
</protein>
<dbReference type="Gene3D" id="3.80.10.10">
    <property type="entry name" value="Ribonuclease Inhibitor"/>
    <property type="match status" value="1"/>
</dbReference>
<comment type="caution">
    <text evidence="4">The sequence shown here is derived from an EMBL/GenBank/DDBJ whole genome shotgun (WGS) entry which is preliminary data.</text>
</comment>
<dbReference type="SMART" id="SM00369">
    <property type="entry name" value="LRR_TYP"/>
    <property type="match status" value="2"/>
</dbReference>
<dbReference type="PANTHER" id="PTHR24366:SF168">
    <property type="entry name" value="GH22922P-RELATED"/>
    <property type="match status" value="1"/>
</dbReference>
<evidence type="ECO:0000313" key="5">
    <source>
        <dbReference type="Proteomes" id="UP000030854"/>
    </source>
</evidence>
<dbReference type="PROSITE" id="PS51450">
    <property type="entry name" value="LRR"/>
    <property type="match status" value="1"/>
</dbReference>
<dbReference type="PANTHER" id="PTHR24366">
    <property type="entry name" value="IG(IMMUNOGLOBULIN) AND LRR(LEUCINE RICH REPEAT) DOMAINS"/>
    <property type="match status" value="1"/>
</dbReference>
<keyword evidence="2" id="KW-0677">Repeat</keyword>
<feature type="region of interest" description="Disordered" evidence="3">
    <location>
        <begin position="15"/>
        <end position="59"/>
    </location>
</feature>
<evidence type="ECO:0000256" key="2">
    <source>
        <dbReference type="ARBA" id="ARBA00022737"/>
    </source>
</evidence>
<dbReference type="EMBL" id="JNVN01000888">
    <property type="protein sequence ID" value="KHJ34405.1"/>
    <property type="molecule type" value="Genomic_DNA"/>
</dbReference>
<dbReference type="InterPro" id="IPR003591">
    <property type="entry name" value="Leu-rich_rpt_typical-subtyp"/>
</dbReference>
<feature type="compositionally biased region" description="Polar residues" evidence="3">
    <location>
        <begin position="31"/>
        <end position="41"/>
    </location>
</feature>
<sequence>MAEENYLPLLASEGSNEFSTSKLKRPRLGSPTFSAFSSDPIFSSEDEEPSSENYTQERRKKKLRGPWFCHRSRPGYDLSNGCEKSPGTRRTFNRNFDSGIFMGSEFSDDDDDICLDSSMLSNSTRLSNNSVISSILPPADELVYEKVQACLEKGNEIIDLSSQGLTSLPGEAIKQLSSLTRVPKDTEGIFSVLEPALKLFLASNCLNTLPNELFNLNHLEVLSLRSNFIHELSPKISNLLNLKELNLSQNRICYLPYEILTLFSEKGSLEKLSLHPNFFYEPKFYTEENNRHSLDSESGTQLNVCHDRSSTFDTLGDGQDKHSNDRWKLSFKAKTEIRFIDINGKLIKGPHFPTPDCLEFPDPLPVARENYRPIPPSPRGKSLSRAHSLLETALGTCAKSAQASYLSSQLPEDAPLYLRELLDLAVINKENGGTFCTTCQHYIQNEQLWSFRDHFYKNKPQRLPAKSKSSPSRGAGVNTQYALHVWDSQEDSHNPPFPSGPPFIPAGLNRLRFYITFPSAPIFTKPPTIGPESIE</sequence>
<evidence type="ECO:0000313" key="4">
    <source>
        <dbReference type="EMBL" id="KHJ34405.1"/>
    </source>
</evidence>
<accession>A0A0B1PAP0</accession>
<dbReference type="STRING" id="52586.A0A0B1PAP0"/>
<name>A0A0B1PAP0_UNCNE</name>
<dbReference type="HOGENOM" id="CLU_027499_1_0_1"/>